<gene>
    <name evidence="1" type="ORF">COY52_02910</name>
</gene>
<sequence length="69" mass="7989">MKVPEKDQIQYIHYHTGRMQDASSGAFYKTDCGGRLLPVEQYEHEGAVWGKFKCQKCGVWVNVELKKIK</sequence>
<evidence type="ECO:0000313" key="2">
    <source>
        <dbReference type="Proteomes" id="UP000229307"/>
    </source>
</evidence>
<protein>
    <submittedName>
        <fullName evidence="1">Uncharacterized protein</fullName>
    </submittedName>
</protein>
<name>A0A2M7SE26_9BACT</name>
<dbReference type="AlphaFoldDB" id="A0A2M7SE26"/>
<dbReference type="EMBL" id="PFMR01000086">
    <property type="protein sequence ID" value="PIZ17772.1"/>
    <property type="molecule type" value="Genomic_DNA"/>
</dbReference>
<organism evidence="1 2">
    <name type="scientific">Candidatus Desantisbacteria bacterium CG_4_10_14_0_8_um_filter_48_22</name>
    <dbReference type="NCBI Taxonomy" id="1974543"/>
    <lineage>
        <taxon>Bacteria</taxon>
        <taxon>Candidatus Desantisiibacteriota</taxon>
    </lineage>
</organism>
<evidence type="ECO:0000313" key="1">
    <source>
        <dbReference type="EMBL" id="PIZ17772.1"/>
    </source>
</evidence>
<dbReference type="Proteomes" id="UP000229307">
    <property type="component" value="Unassembled WGS sequence"/>
</dbReference>
<accession>A0A2M7SE26</accession>
<reference evidence="2" key="1">
    <citation type="submission" date="2017-09" db="EMBL/GenBank/DDBJ databases">
        <title>Depth-based differentiation of microbial function through sediment-hosted aquifers and enrichment of novel symbionts in the deep terrestrial subsurface.</title>
        <authorList>
            <person name="Probst A.J."/>
            <person name="Ladd B."/>
            <person name="Jarett J.K."/>
            <person name="Geller-Mcgrath D.E."/>
            <person name="Sieber C.M.K."/>
            <person name="Emerson J.B."/>
            <person name="Anantharaman K."/>
            <person name="Thomas B.C."/>
            <person name="Malmstrom R."/>
            <person name="Stieglmeier M."/>
            <person name="Klingl A."/>
            <person name="Woyke T."/>
            <person name="Ryan C.M."/>
            <person name="Banfield J.F."/>
        </authorList>
    </citation>
    <scope>NUCLEOTIDE SEQUENCE [LARGE SCALE GENOMIC DNA]</scope>
</reference>
<proteinExistence type="predicted"/>
<comment type="caution">
    <text evidence="1">The sequence shown here is derived from an EMBL/GenBank/DDBJ whole genome shotgun (WGS) entry which is preliminary data.</text>
</comment>